<evidence type="ECO:0000256" key="1">
    <source>
        <dbReference type="ARBA" id="ARBA00001911"/>
    </source>
</evidence>
<keyword evidence="14" id="KW-0456">Lyase</keyword>
<comment type="similarity">
    <text evidence="4">Belongs to the NAD(P)-dependent epimerase/dehydratase family. UDP-glucuronic acid decarboxylase subfamily.</text>
</comment>
<evidence type="ECO:0000256" key="5">
    <source>
        <dbReference type="ARBA" id="ARBA00012290"/>
    </source>
</evidence>
<evidence type="ECO:0000256" key="2">
    <source>
        <dbReference type="ARBA" id="ARBA00004447"/>
    </source>
</evidence>
<proteinExistence type="inferred from homology"/>
<dbReference type="GO" id="GO:0033320">
    <property type="term" value="P:UDP-D-xylose biosynthetic process"/>
    <property type="evidence" value="ECO:0007669"/>
    <property type="project" value="UniProtKB-UniPathway"/>
</dbReference>
<sequence>MRVLVTGGAGFIGTNLVRRLLSEGHYVICVDNLITGKKENIEDLLDKENFVFFEQDINEPTDYGDVDWIFHLASIGSVYHYLNHPVETLKTGGIGTINMLEYAKEKNARILFSSTSEVYGDPEVHPQNEDYRGNVSPIGPRSCYDESKRYAEALMMAYHRKYNVDTRIARIFNTYGPYMDPDDRRVLPNFISQGLKGEPMTIYGDGSQTRSYCYVDDTVDGLMRLMETDYHLPVNIGSPEEYTILETAEIVCEVMGIEKNFVFMPLPEDDPMRRRPDITRAKEILGWEPGVKFRDGLKETIKWFQKRVQ</sequence>
<keyword evidence="12" id="KW-0472">Membrane</keyword>
<dbReference type="PANTHER" id="PTHR43078:SF6">
    <property type="entry name" value="UDP-GLUCURONIC ACID DECARBOXYLASE 1"/>
    <property type="match status" value="1"/>
</dbReference>
<dbReference type="UniPathway" id="UPA00796">
    <property type="reaction ID" value="UER00771"/>
</dbReference>
<evidence type="ECO:0000256" key="3">
    <source>
        <dbReference type="ARBA" id="ARBA00005100"/>
    </source>
</evidence>
<evidence type="ECO:0000256" key="8">
    <source>
        <dbReference type="ARBA" id="ARBA00022968"/>
    </source>
</evidence>
<gene>
    <name evidence="16" type="ORF">ENF18_02560</name>
</gene>
<keyword evidence="7" id="KW-0210">Decarboxylase</keyword>
<evidence type="ECO:0000259" key="15">
    <source>
        <dbReference type="Pfam" id="PF16363"/>
    </source>
</evidence>
<dbReference type="InterPro" id="IPR036291">
    <property type="entry name" value="NAD(P)-bd_dom_sf"/>
</dbReference>
<dbReference type="AlphaFoldDB" id="A0A7C0VCZ6"/>
<evidence type="ECO:0000256" key="14">
    <source>
        <dbReference type="ARBA" id="ARBA00023239"/>
    </source>
</evidence>
<dbReference type="GO" id="GO:0005737">
    <property type="term" value="C:cytoplasm"/>
    <property type="evidence" value="ECO:0007669"/>
    <property type="project" value="TreeGrafter"/>
</dbReference>
<dbReference type="GO" id="GO:0070403">
    <property type="term" value="F:NAD+ binding"/>
    <property type="evidence" value="ECO:0007669"/>
    <property type="project" value="InterPro"/>
</dbReference>
<keyword evidence="11" id="KW-0333">Golgi apparatus</keyword>
<dbReference type="InterPro" id="IPR044516">
    <property type="entry name" value="UXS-like"/>
</dbReference>
<evidence type="ECO:0000256" key="11">
    <source>
        <dbReference type="ARBA" id="ARBA00023034"/>
    </source>
</evidence>
<organism evidence="16">
    <name type="scientific">candidate division WOR-3 bacterium</name>
    <dbReference type="NCBI Taxonomy" id="2052148"/>
    <lineage>
        <taxon>Bacteria</taxon>
        <taxon>Bacteria division WOR-3</taxon>
    </lineage>
</organism>
<keyword evidence="6" id="KW-0812">Transmembrane</keyword>
<name>A0A7C0VCZ6_UNCW3</name>
<dbReference type="EMBL" id="DQWE01000116">
    <property type="protein sequence ID" value="HDI82658.1"/>
    <property type="molecule type" value="Genomic_DNA"/>
</dbReference>
<keyword evidence="13" id="KW-0325">Glycoprotein</keyword>
<dbReference type="CDD" id="cd05230">
    <property type="entry name" value="UGD_SDR_e"/>
    <property type="match status" value="1"/>
</dbReference>
<evidence type="ECO:0000256" key="6">
    <source>
        <dbReference type="ARBA" id="ARBA00022692"/>
    </source>
</evidence>
<comment type="cofactor">
    <cofactor evidence="1">
        <name>NAD(+)</name>
        <dbReference type="ChEBI" id="CHEBI:57540"/>
    </cofactor>
</comment>
<dbReference type="PANTHER" id="PTHR43078">
    <property type="entry name" value="UDP-GLUCURONIC ACID DECARBOXYLASE-RELATED"/>
    <property type="match status" value="1"/>
</dbReference>
<evidence type="ECO:0000256" key="9">
    <source>
        <dbReference type="ARBA" id="ARBA00022989"/>
    </source>
</evidence>
<keyword evidence="9" id="KW-1133">Transmembrane helix</keyword>
<comment type="subcellular location">
    <subcellularLocation>
        <location evidence="2">Golgi apparatus</location>
        <location evidence="2">Golgi stack membrane</location>
        <topology evidence="2">Single-pass type II membrane protein</topology>
    </subcellularLocation>
</comment>
<evidence type="ECO:0000256" key="7">
    <source>
        <dbReference type="ARBA" id="ARBA00022793"/>
    </source>
</evidence>
<evidence type="ECO:0000256" key="10">
    <source>
        <dbReference type="ARBA" id="ARBA00023027"/>
    </source>
</evidence>
<dbReference type="FunFam" id="3.40.50.720:FF:000065">
    <property type="entry name" value="UDP-glucuronic acid decarboxylase 1"/>
    <property type="match status" value="1"/>
</dbReference>
<dbReference type="Gene3D" id="3.40.50.720">
    <property type="entry name" value="NAD(P)-binding Rossmann-like Domain"/>
    <property type="match status" value="1"/>
</dbReference>
<dbReference type="Pfam" id="PF16363">
    <property type="entry name" value="GDP_Man_Dehyd"/>
    <property type="match status" value="1"/>
</dbReference>
<dbReference type="GO" id="GO:0048040">
    <property type="term" value="F:UDP-glucuronate decarboxylase activity"/>
    <property type="evidence" value="ECO:0007669"/>
    <property type="project" value="UniProtKB-EC"/>
</dbReference>
<dbReference type="SUPFAM" id="SSF51735">
    <property type="entry name" value="NAD(P)-binding Rossmann-fold domains"/>
    <property type="match status" value="1"/>
</dbReference>
<feature type="domain" description="NAD(P)-binding" evidence="15">
    <location>
        <begin position="4"/>
        <end position="300"/>
    </location>
</feature>
<dbReference type="GO" id="GO:0042732">
    <property type="term" value="P:D-xylose metabolic process"/>
    <property type="evidence" value="ECO:0007669"/>
    <property type="project" value="InterPro"/>
</dbReference>
<dbReference type="EC" id="4.1.1.35" evidence="5"/>
<reference evidence="16" key="1">
    <citation type="journal article" date="2020" name="mSystems">
        <title>Genome- and Community-Level Interaction Insights into Carbon Utilization and Element Cycling Functions of Hydrothermarchaeota in Hydrothermal Sediment.</title>
        <authorList>
            <person name="Zhou Z."/>
            <person name="Liu Y."/>
            <person name="Xu W."/>
            <person name="Pan J."/>
            <person name="Luo Z.H."/>
            <person name="Li M."/>
        </authorList>
    </citation>
    <scope>NUCLEOTIDE SEQUENCE [LARGE SCALE GENOMIC DNA]</scope>
    <source>
        <strain evidence="16">HyVt-102</strain>
    </source>
</reference>
<dbReference type="InterPro" id="IPR016040">
    <property type="entry name" value="NAD(P)-bd_dom"/>
</dbReference>
<comment type="caution">
    <text evidence="16">The sequence shown here is derived from an EMBL/GenBank/DDBJ whole genome shotgun (WGS) entry which is preliminary data.</text>
</comment>
<comment type="pathway">
    <text evidence="3">Nucleotide-sugar biosynthesis; UDP-alpha-D-xylose biosynthesis; UDP-alpha-D-xylose from UDP-alpha-D-glucuronate: step 1/1.</text>
</comment>
<protein>
    <recommendedName>
        <fullName evidence="5">UDP-glucuronate decarboxylase</fullName>
        <ecNumber evidence="5">4.1.1.35</ecNumber>
    </recommendedName>
</protein>
<evidence type="ECO:0000256" key="12">
    <source>
        <dbReference type="ARBA" id="ARBA00023136"/>
    </source>
</evidence>
<dbReference type="Proteomes" id="UP000885847">
    <property type="component" value="Unassembled WGS sequence"/>
</dbReference>
<keyword evidence="10" id="KW-0520">NAD</keyword>
<accession>A0A7C0VCZ6</accession>
<keyword evidence="8" id="KW-0735">Signal-anchor</keyword>
<evidence type="ECO:0000313" key="16">
    <source>
        <dbReference type="EMBL" id="HDI82658.1"/>
    </source>
</evidence>
<evidence type="ECO:0000256" key="4">
    <source>
        <dbReference type="ARBA" id="ARBA00007505"/>
    </source>
</evidence>
<evidence type="ECO:0000256" key="13">
    <source>
        <dbReference type="ARBA" id="ARBA00023180"/>
    </source>
</evidence>